<evidence type="ECO:0000313" key="2">
    <source>
        <dbReference type="WBParaSite" id="ES5_v2.g30310.t1"/>
    </source>
</evidence>
<dbReference type="Proteomes" id="UP000887579">
    <property type="component" value="Unplaced"/>
</dbReference>
<proteinExistence type="predicted"/>
<accession>A0AC34GKX5</accession>
<name>A0AC34GKX5_9BILA</name>
<protein>
    <submittedName>
        <fullName evidence="2">Tektin</fullName>
    </submittedName>
</protein>
<evidence type="ECO:0000313" key="1">
    <source>
        <dbReference type="Proteomes" id="UP000887579"/>
    </source>
</evidence>
<dbReference type="WBParaSite" id="ES5_v2.g30310.t1">
    <property type="protein sequence ID" value="ES5_v2.g30310.t1"/>
    <property type="gene ID" value="ES5_v2.g30310"/>
</dbReference>
<reference evidence="2" key="1">
    <citation type="submission" date="2022-11" db="UniProtKB">
        <authorList>
            <consortium name="WormBaseParasite"/>
        </authorList>
    </citation>
    <scope>IDENTIFICATION</scope>
</reference>
<organism evidence="1 2">
    <name type="scientific">Panagrolaimus sp. ES5</name>
    <dbReference type="NCBI Taxonomy" id="591445"/>
    <lineage>
        <taxon>Eukaryota</taxon>
        <taxon>Metazoa</taxon>
        <taxon>Ecdysozoa</taxon>
        <taxon>Nematoda</taxon>
        <taxon>Chromadorea</taxon>
        <taxon>Rhabditida</taxon>
        <taxon>Tylenchina</taxon>
        <taxon>Panagrolaimomorpha</taxon>
        <taxon>Panagrolaimoidea</taxon>
        <taxon>Panagrolaimidae</taxon>
        <taxon>Panagrolaimus</taxon>
    </lineage>
</organism>
<sequence length="183" mass="21459">NASNSFNTHQPTLLKLQGLSEQLDPCEMPYADVRFIETDWEQTTEDFENHLTNLHNEITEERGINDGINKVTDEINHLNKDMPTLAKESLIDIQEKALPPLRTEMERLTKLDTDARRNRRIVARDNEPSLNDIKNRLSELENATQQRIQDLNNLENEQRIIETRQQIDILSQQPDITEERFEQ</sequence>